<evidence type="ECO:0000256" key="1">
    <source>
        <dbReference type="SAM" id="MobiDB-lite"/>
    </source>
</evidence>
<feature type="region of interest" description="Disordered" evidence="1">
    <location>
        <begin position="51"/>
        <end position="76"/>
    </location>
</feature>
<evidence type="ECO:0000313" key="3">
    <source>
        <dbReference type="Proteomes" id="UP000611500"/>
    </source>
</evidence>
<dbReference type="RefSeq" id="WP_028095490.1">
    <property type="nucleotide sequence ID" value="NZ_BNAP01000052.1"/>
</dbReference>
<protein>
    <submittedName>
        <fullName evidence="2">Uncharacterized protein</fullName>
    </submittedName>
</protein>
<dbReference type="AlphaFoldDB" id="A0A8J3MEM9"/>
<keyword evidence="3" id="KW-1185">Reference proteome</keyword>
<dbReference type="EMBL" id="BNAP01000052">
    <property type="protein sequence ID" value="GHH05332.1"/>
    <property type="molecule type" value="Genomic_DNA"/>
</dbReference>
<comment type="caution">
    <text evidence="2">The sequence shown here is derived from an EMBL/GenBank/DDBJ whole genome shotgun (WGS) entry which is preliminary data.</text>
</comment>
<proteinExistence type="predicted"/>
<evidence type="ECO:0000313" key="2">
    <source>
        <dbReference type="EMBL" id="GHH05332.1"/>
    </source>
</evidence>
<sequence>MTRDTAETKIFIRVTNLAAGVQESLGERATRFSPHGLRDLAVIDLAEPGAAMQKSNQRPTRAPKWPLIIGSEPRIN</sequence>
<reference evidence="2" key="2">
    <citation type="submission" date="2020-09" db="EMBL/GenBank/DDBJ databases">
        <authorList>
            <person name="Sun Q."/>
            <person name="Zhou Y."/>
        </authorList>
    </citation>
    <scope>NUCLEOTIDE SEQUENCE</scope>
    <source>
        <strain evidence="2">CGMCC 1.7081</strain>
    </source>
</reference>
<reference evidence="2" key="1">
    <citation type="journal article" date="2014" name="Int. J. Syst. Evol. Microbiol.">
        <title>Complete genome sequence of Corynebacterium casei LMG S-19264T (=DSM 44701T), isolated from a smear-ripened cheese.</title>
        <authorList>
            <consortium name="US DOE Joint Genome Institute (JGI-PGF)"/>
            <person name="Walter F."/>
            <person name="Albersmeier A."/>
            <person name="Kalinowski J."/>
            <person name="Ruckert C."/>
        </authorList>
    </citation>
    <scope>NUCLEOTIDE SEQUENCE</scope>
    <source>
        <strain evidence="2">CGMCC 1.7081</strain>
    </source>
</reference>
<name>A0A8J3MEM9_9RHOB</name>
<gene>
    <name evidence="2" type="ORF">GCM10010961_44160</name>
</gene>
<organism evidence="2 3">
    <name type="scientific">Pseudodonghicola xiamenensis</name>
    <dbReference type="NCBI Taxonomy" id="337702"/>
    <lineage>
        <taxon>Bacteria</taxon>
        <taxon>Pseudomonadati</taxon>
        <taxon>Pseudomonadota</taxon>
        <taxon>Alphaproteobacteria</taxon>
        <taxon>Rhodobacterales</taxon>
        <taxon>Paracoccaceae</taxon>
        <taxon>Pseudodonghicola</taxon>
    </lineage>
</organism>
<dbReference type="Proteomes" id="UP000611500">
    <property type="component" value="Unassembled WGS sequence"/>
</dbReference>
<accession>A0A8J3MEM9</accession>